<gene>
    <name evidence="3" type="ORF">B0I21_101562</name>
</gene>
<dbReference type="Pfam" id="PF00582">
    <property type="entry name" value="Usp"/>
    <property type="match status" value="1"/>
</dbReference>
<dbReference type="Gene3D" id="3.40.50.12370">
    <property type="match status" value="1"/>
</dbReference>
<keyword evidence="4" id="KW-1185">Reference proteome</keyword>
<comment type="caution">
    <text evidence="3">The sequence shown here is derived from an EMBL/GenBank/DDBJ whole genome shotgun (WGS) entry which is preliminary data.</text>
</comment>
<sequence length="285" mass="32913">MRILFPTDFSDAANNAFTYALHLAKDLQASIYVLHTYMQPVLTATHGGQPEIVPEVYENYEFHQFESYKRHTELLRSIAIEKDLAAIPLTFLFEEGTVVSNAQEIIEREKIDFVLMGTNRAQGLIDKIFGSNTLGVIRGVKIPVLSVPRESQYKRIKEVIFTTLFRDNDEAALQEIFTIVRPFGVRVKCVYVHKEYNAEVIGISERWRKRFQDEQLEFVFLDFKESIENTVNLYINEHGADLLCLVKRNRNFLERIFTSSISNRLRVHANMATLVLQEGDDPGNF</sequence>
<proteinExistence type="inferred from homology"/>
<dbReference type="PANTHER" id="PTHR46268">
    <property type="entry name" value="STRESS RESPONSE PROTEIN NHAX"/>
    <property type="match status" value="1"/>
</dbReference>
<dbReference type="EMBL" id="SNZV01000001">
    <property type="protein sequence ID" value="TDS17691.1"/>
    <property type="molecule type" value="Genomic_DNA"/>
</dbReference>
<dbReference type="AlphaFoldDB" id="A0A4R7DBN7"/>
<dbReference type="RefSeq" id="WP_166637756.1">
    <property type="nucleotide sequence ID" value="NZ_SNZV01000001.1"/>
</dbReference>
<dbReference type="SUPFAM" id="SSF52402">
    <property type="entry name" value="Adenine nucleotide alpha hydrolases-like"/>
    <property type="match status" value="2"/>
</dbReference>
<name>A0A4R7DBN7_9SPHI</name>
<feature type="domain" description="UspA" evidence="2">
    <location>
        <begin position="2"/>
        <end position="148"/>
    </location>
</feature>
<dbReference type="Proteomes" id="UP000294752">
    <property type="component" value="Unassembled WGS sequence"/>
</dbReference>
<dbReference type="CDD" id="cd00293">
    <property type="entry name" value="USP-like"/>
    <property type="match status" value="1"/>
</dbReference>
<accession>A0A4R7DBN7</accession>
<evidence type="ECO:0000313" key="4">
    <source>
        <dbReference type="Proteomes" id="UP000294752"/>
    </source>
</evidence>
<protein>
    <submittedName>
        <fullName evidence="3">Nucleotide-binding universal stress UspA family protein</fullName>
    </submittedName>
</protein>
<reference evidence="3 4" key="1">
    <citation type="submission" date="2019-03" db="EMBL/GenBank/DDBJ databases">
        <title>Genomic Encyclopedia of Type Strains, Phase III (KMG-III): the genomes of soil and plant-associated and newly described type strains.</title>
        <authorList>
            <person name="Whitman W."/>
        </authorList>
    </citation>
    <scope>NUCLEOTIDE SEQUENCE [LARGE SCALE GENOMIC DNA]</scope>
    <source>
        <strain evidence="3 4">CGMCC 1.12801</strain>
    </source>
</reference>
<evidence type="ECO:0000313" key="3">
    <source>
        <dbReference type="EMBL" id="TDS17691.1"/>
    </source>
</evidence>
<evidence type="ECO:0000256" key="1">
    <source>
        <dbReference type="ARBA" id="ARBA00008791"/>
    </source>
</evidence>
<evidence type="ECO:0000259" key="2">
    <source>
        <dbReference type="Pfam" id="PF00582"/>
    </source>
</evidence>
<comment type="similarity">
    <text evidence="1">Belongs to the universal stress protein A family.</text>
</comment>
<dbReference type="InterPro" id="IPR006016">
    <property type="entry name" value="UspA"/>
</dbReference>
<dbReference type="PANTHER" id="PTHR46268:SF22">
    <property type="entry name" value="SENSOR PROTEIN KDPD-RELATED"/>
    <property type="match status" value="1"/>
</dbReference>
<organism evidence="3 4">
    <name type="scientific">Sphingobacterium paludis</name>
    <dbReference type="NCBI Taxonomy" id="1476465"/>
    <lineage>
        <taxon>Bacteria</taxon>
        <taxon>Pseudomonadati</taxon>
        <taxon>Bacteroidota</taxon>
        <taxon>Sphingobacteriia</taxon>
        <taxon>Sphingobacteriales</taxon>
        <taxon>Sphingobacteriaceae</taxon>
        <taxon>Sphingobacterium</taxon>
    </lineage>
</organism>